<keyword evidence="2" id="KW-1185">Reference proteome</keyword>
<feature type="non-terminal residue" evidence="1">
    <location>
        <position position="88"/>
    </location>
</feature>
<proteinExistence type="predicted"/>
<dbReference type="OrthoDB" id="3044497at2759"/>
<dbReference type="HOGENOM" id="CLU_169846_1_0_1"/>
<evidence type="ECO:0000313" key="2">
    <source>
        <dbReference type="Proteomes" id="UP000054018"/>
    </source>
</evidence>
<dbReference type="STRING" id="765257.A0A0C9YT14"/>
<evidence type="ECO:0000313" key="1">
    <source>
        <dbReference type="EMBL" id="KIK11018.1"/>
    </source>
</evidence>
<reference evidence="1 2" key="1">
    <citation type="submission" date="2014-04" db="EMBL/GenBank/DDBJ databases">
        <authorList>
            <consortium name="DOE Joint Genome Institute"/>
            <person name="Kuo A."/>
            <person name="Kohler A."/>
            <person name="Costa M.D."/>
            <person name="Nagy L.G."/>
            <person name="Floudas D."/>
            <person name="Copeland A."/>
            <person name="Barry K.W."/>
            <person name="Cichocki N."/>
            <person name="Veneault-Fourrey C."/>
            <person name="LaButti K."/>
            <person name="Lindquist E.A."/>
            <person name="Lipzen A."/>
            <person name="Lundell T."/>
            <person name="Morin E."/>
            <person name="Murat C."/>
            <person name="Sun H."/>
            <person name="Tunlid A."/>
            <person name="Henrissat B."/>
            <person name="Grigoriev I.V."/>
            <person name="Hibbett D.S."/>
            <person name="Martin F."/>
            <person name="Nordberg H.P."/>
            <person name="Cantor M.N."/>
            <person name="Hua S.X."/>
        </authorList>
    </citation>
    <scope>NUCLEOTIDE SEQUENCE [LARGE SCALE GENOMIC DNA]</scope>
    <source>
        <strain evidence="1 2">441</strain>
    </source>
</reference>
<dbReference type="EMBL" id="KN834328">
    <property type="protein sequence ID" value="KIK11018.1"/>
    <property type="molecule type" value="Genomic_DNA"/>
</dbReference>
<reference evidence="2" key="2">
    <citation type="submission" date="2015-01" db="EMBL/GenBank/DDBJ databases">
        <title>Evolutionary Origins and Diversification of the Mycorrhizal Mutualists.</title>
        <authorList>
            <consortium name="DOE Joint Genome Institute"/>
            <consortium name="Mycorrhizal Genomics Consortium"/>
            <person name="Kohler A."/>
            <person name="Kuo A."/>
            <person name="Nagy L.G."/>
            <person name="Floudas D."/>
            <person name="Copeland A."/>
            <person name="Barry K.W."/>
            <person name="Cichocki N."/>
            <person name="Veneault-Fourrey C."/>
            <person name="LaButti K."/>
            <person name="Lindquist E.A."/>
            <person name="Lipzen A."/>
            <person name="Lundell T."/>
            <person name="Morin E."/>
            <person name="Murat C."/>
            <person name="Riley R."/>
            <person name="Ohm R."/>
            <person name="Sun H."/>
            <person name="Tunlid A."/>
            <person name="Henrissat B."/>
            <person name="Grigoriev I.V."/>
            <person name="Hibbett D.S."/>
            <person name="Martin F."/>
        </authorList>
    </citation>
    <scope>NUCLEOTIDE SEQUENCE [LARGE SCALE GENOMIC DNA]</scope>
    <source>
        <strain evidence="2">441</strain>
    </source>
</reference>
<feature type="non-terminal residue" evidence="1">
    <location>
        <position position="1"/>
    </location>
</feature>
<dbReference type="Proteomes" id="UP000054018">
    <property type="component" value="Unassembled WGS sequence"/>
</dbReference>
<protein>
    <recommendedName>
        <fullName evidence="3">Reverse transcriptase domain-containing protein</fullName>
    </recommendedName>
</protein>
<dbReference type="AlphaFoldDB" id="A0A0C9YT14"/>
<organism evidence="1 2">
    <name type="scientific">Pisolithus microcarpus 441</name>
    <dbReference type="NCBI Taxonomy" id="765257"/>
    <lineage>
        <taxon>Eukaryota</taxon>
        <taxon>Fungi</taxon>
        <taxon>Dikarya</taxon>
        <taxon>Basidiomycota</taxon>
        <taxon>Agaricomycotina</taxon>
        <taxon>Agaricomycetes</taxon>
        <taxon>Agaricomycetidae</taxon>
        <taxon>Boletales</taxon>
        <taxon>Sclerodermatineae</taxon>
        <taxon>Pisolithaceae</taxon>
        <taxon>Pisolithus</taxon>
    </lineage>
</organism>
<sequence>LRKRRFPTIMVSFIERLLENRRTKLKFDGYMSDWISVNNGIGQGDPISMFLYVVYSADLAEVPDPSNKKELALAFVDDTVLVAIGKTF</sequence>
<name>A0A0C9YT14_9AGAM</name>
<gene>
    <name evidence="1" type="ORF">PISMIDRAFT_84998</name>
</gene>
<evidence type="ECO:0008006" key="3">
    <source>
        <dbReference type="Google" id="ProtNLM"/>
    </source>
</evidence>
<accession>A0A0C9YT14</accession>